<proteinExistence type="predicted"/>
<dbReference type="AlphaFoldDB" id="A0A1H7UDX9"/>
<protein>
    <recommendedName>
        <fullName evidence="4">VanZ like family protein</fullName>
    </recommendedName>
</protein>
<dbReference type="Proteomes" id="UP000183894">
    <property type="component" value="Unassembled WGS sequence"/>
</dbReference>
<evidence type="ECO:0000256" key="1">
    <source>
        <dbReference type="SAM" id="Phobius"/>
    </source>
</evidence>
<dbReference type="OrthoDB" id="282716at2157"/>
<keyword evidence="1" id="KW-1133">Transmembrane helix</keyword>
<evidence type="ECO:0000313" key="3">
    <source>
        <dbReference type="Proteomes" id="UP000183894"/>
    </source>
</evidence>
<evidence type="ECO:0000313" key="2">
    <source>
        <dbReference type="EMBL" id="SEL95213.1"/>
    </source>
</evidence>
<feature type="transmembrane region" description="Helical" evidence="1">
    <location>
        <begin position="85"/>
        <end position="101"/>
    </location>
</feature>
<accession>A0A1H7UDX9</accession>
<gene>
    <name evidence="2" type="ORF">SAMN04488691_11255</name>
</gene>
<dbReference type="EMBL" id="FOAD01000012">
    <property type="protein sequence ID" value="SEL95213.1"/>
    <property type="molecule type" value="Genomic_DNA"/>
</dbReference>
<keyword evidence="1" id="KW-0812">Transmembrane</keyword>
<sequence length="147" mass="16040">MATRPGSHLFTTSSSTTHDAPTETWRFWAGTAATNPRVLTFATLAVVSLGLLPLYESIWWWDIAMHAACSAALVVWLYRIGASPVAALVFLFSIGIAWEVLEVATPHFVLMAGGWEDTVGDVVSNASGWVIATVAQRWISRFDDTLD</sequence>
<evidence type="ECO:0008006" key="4">
    <source>
        <dbReference type="Google" id="ProtNLM"/>
    </source>
</evidence>
<reference evidence="2 3" key="1">
    <citation type="submission" date="2016-10" db="EMBL/GenBank/DDBJ databases">
        <authorList>
            <person name="de Groot N.N."/>
        </authorList>
    </citation>
    <scope>NUCLEOTIDE SEQUENCE [LARGE SCALE GENOMIC DNA]</scope>
    <source>
        <strain evidence="2 3">CDM_5</strain>
    </source>
</reference>
<keyword evidence="1" id="KW-0472">Membrane</keyword>
<dbReference type="RefSeq" id="WP_074796427.1">
    <property type="nucleotide sequence ID" value="NZ_FOAD01000012.1"/>
</dbReference>
<organism evidence="2 3">
    <name type="scientific">Haloferax larsenii</name>
    <dbReference type="NCBI Taxonomy" id="302484"/>
    <lineage>
        <taxon>Archaea</taxon>
        <taxon>Methanobacteriati</taxon>
        <taxon>Methanobacteriota</taxon>
        <taxon>Stenosarchaea group</taxon>
        <taxon>Halobacteria</taxon>
        <taxon>Halobacteriales</taxon>
        <taxon>Haloferacaceae</taxon>
        <taxon>Haloferax</taxon>
    </lineage>
</organism>
<name>A0A1H7UDX9_HALLR</name>